<accession>A0AA48HHL4</accession>
<sequence>MLDWKSAAIILLVLSSKAPVTNSNEVVTANSNESATAQSNEGVIAKSKDKEVAEAMPQSHSQLGEGKLLGDWSGLTAANKPGQNFDLLGWSLTLPTDLNEDGKADLIFEKPLSNGFELSPLFYTAKDGGMVFASPNQGAKTSKNTKYSRTELREMLRRGNTRIKVKGISKNNWVFSSAHGSVKRDAGGVGGTLEATLAVNRVSVTGDKSKVGRVIIGQIHATDDEPIRLYYRKLPHHERGSIYFAHEINGGDDIWFNVLGSRSSSAADPEEGVALNEKFSYKISVVEESLYLTLIRQHKPNIHHFLDMSNSGYDDNSQYMYFKAGVYNQNNGGEPRDFVQATFYHLHTSH</sequence>
<dbReference type="InterPro" id="IPR013320">
    <property type="entry name" value="ConA-like_dom_sf"/>
</dbReference>
<reference evidence="2" key="1">
    <citation type="submission" date="2023-01" db="EMBL/GenBank/DDBJ databases">
        <title>Complete genome sequence of Planctobacterium marinum strain Dej080120_11.</title>
        <authorList>
            <person name="Ueki S."/>
            <person name="Maruyama F."/>
        </authorList>
    </citation>
    <scope>NUCLEOTIDE SEQUENCE</scope>
    <source>
        <strain evidence="2">Dej080120_11</strain>
    </source>
</reference>
<proteinExistence type="predicted"/>
<dbReference type="EMBL" id="AP027272">
    <property type="protein sequence ID" value="BDX05454.1"/>
    <property type="molecule type" value="Genomic_DNA"/>
</dbReference>
<evidence type="ECO:0000313" key="2">
    <source>
        <dbReference type="EMBL" id="BDX05454.1"/>
    </source>
</evidence>
<dbReference type="RefSeq" id="WP_338291430.1">
    <property type="nucleotide sequence ID" value="NZ_AP027272.1"/>
</dbReference>
<dbReference type="SUPFAM" id="SSF49899">
    <property type="entry name" value="Concanavalin A-like lectins/glucanases"/>
    <property type="match status" value="1"/>
</dbReference>
<protein>
    <recommendedName>
        <fullName evidence="1">Alginate lyase 2 domain-containing protein</fullName>
    </recommendedName>
</protein>
<dbReference type="Proteomes" id="UP001333710">
    <property type="component" value="Chromosome"/>
</dbReference>
<dbReference type="Pfam" id="PF08787">
    <property type="entry name" value="Alginate_lyase2"/>
    <property type="match status" value="1"/>
</dbReference>
<dbReference type="AlphaFoldDB" id="A0AA48HHL4"/>
<evidence type="ECO:0000259" key="1">
    <source>
        <dbReference type="Pfam" id="PF08787"/>
    </source>
</evidence>
<dbReference type="InterPro" id="IPR014895">
    <property type="entry name" value="Alginate_lyase_2"/>
</dbReference>
<gene>
    <name evidence="2" type="ORF">MACH26_09750</name>
</gene>
<dbReference type="KEGG" id="pmaw:MACH26_09750"/>
<keyword evidence="3" id="KW-1185">Reference proteome</keyword>
<organism evidence="2 3">
    <name type="scientific">Planctobacterium marinum</name>
    <dbReference type="NCBI Taxonomy" id="1631968"/>
    <lineage>
        <taxon>Bacteria</taxon>
        <taxon>Pseudomonadati</taxon>
        <taxon>Pseudomonadota</taxon>
        <taxon>Gammaproteobacteria</taxon>
        <taxon>Alteromonadales</taxon>
        <taxon>Alteromonadaceae</taxon>
        <taxon>Planctobacterium</taxon>
    </lineage>
</organism>
<name>A0AA48HHL4_9ALTE</name>
<evidence type="ECO:0000313" key="3">
    <source>
        <dbReference type="Proteomes" id="UP001333710"/>
    </source>
</evidence>
<dbReference type="Gene3D" id="2.60.120.200">
    <property type="match status" value="1"/>
</dbReference>
<feature type="domain" description="Alginate lyase 2" evidence="1">
    <location>
        <begin position="85"/>
        <end position="350"/>
    </location>
</feature>